<feature type="compositionally biased region" description="Polar residues" evidence="1">
    <location>
        <begin position="209"/>
        <end position="220"/>
    </location>
</feature>
<feature type="compositionally biased region" description="Low complexity" evidence="1">
    <location>
        <begin position="195"/>
        <end position="208"/>
    </location>
</feature>
<feature type="compositionally biased region" description="Polar residues" evidence="1">
    <location>
        <begin position="796"/>
        <end position="808"/>
    </location>
</feature>
<feature type="region of interest" description="Disordered" evidence="1">
    <location>
        <begin position="1275"/>
        <end position="1373"/>
    </location>
</feature>
<accession>A0A9Q0S306</accession>
<dbReference type="CDD" id="cd22249">
    <property type="entry name" value="UDM1_RNF168_RNF169-like"/>
    <property type="match status" value="1"/>
</dbReference>
<dbReference type="OrthoDB" id="751084at2759"/>
<feature type="compositionally biased region" description="Acidic residues" evidence="1">
    <location>
        <begin position="523"/>
        <end position="535"/>
    </location>
</feature>
<protein>
    <submittedName>
        <fullName evidence="3">WASH complex subunit 2</fullName>
    </submittedName>
</protein>
<name>A0A9Q0S306_9DIPT</name>
<feature type="region of interest" description="Disordered" evidence="1">
    <location>
        <begin position="969"/>
        <end position="1121"/>
    </location>
</feature>
<evidence type="ECO:0000259" key="2">
    <source>
        <dbReference type="Pfam" id="PF15255"/>
    </source>
</evidence>
<feature type="domain" description="FAM21/CAPZIP" evidence="2">
    <location>
        <begin position="668"/>
        <end position="777"/>
    </location>
</feature>
<organism evidence="3 4">
    <name type="scientific">Pseudolycoriella hygida</name>
    <dbReference type="NCBI Taxonomy" id="35572"/>
    <lineage>
        <taxon>Eukaryota</taxon>
        <taxon>Metazoa</taxon>
        <taxon>Ecdysozoa</taxon>
        <taxon>Arthropoda</taxon>
        <taxon>Hexapoda</taxon>
        <taxon>Insecta</taxon>
        <taxon>Pterygota</taxon>
        <taxon>Neoptera</taxon>
        <taxon>Endopterygota</taxon>
        <taxon>Diptera</taxon>
        <taxon>Nematocera</taxon>
        <taxon>Sciaroidea</taxon>
        <taxon>Sciaridae</taxon>
        <taxon>Pseudolycoriella</taxon>
    </lineage>
</organism>
<feature type="compositionally biased region" description="Polar residues" evidence="1">
    <location>
        <begin position="345"/>
        <end position="372"/>
    </location>
</feature>
<feature type="compositionally biased region" description="Basic and acidic residues" evidence="1">
    <location>
        <begin position="1209"/>
        <end position="1221"/>
    </location>
</feature>
<feature type="compositionally biased region" description="Polar residues" evidence="1">
    <location>
        <begin position="1222"/>
        <end position="1231"/>
    </location>
</feature>
<gene>
    <name evidence="3" type="primary">Washc2</name>
    <name evidence="3" type="ORF">Bhyg_06505</name>
</gene>
<feature type="compositionally biased region" description="Polar residues" evidence="1">
    <location>
        <begin position="383"/>
        <end position="395"/>
    </location>
</feature>
<evidence type="ECO:0000313" key="3">
    <source>
        <dbReference type="EMBL" id="KAJ6641565.1"/>
    </source>
</evidence>
<feature type="compositionally biased region" description="Basic and acidic residues" evidence="1">
    <location>
        <begin position="544"/>
        <end position="561"/>
    </location>
</feature>
<feature type="compositionally biased region" description="Basic and acidic residues" evidence="1">
    <location>
        <begin position="701"/>
        <end position="715"/>
    </location>
</feature>
<feature type="region of interest" description="Disordered" evidence="1">
    <location>
        <begin position="701"/>
        <end position="744"/>
    </location>
</feature>
<evidence type="ECO:0000313" key="4">
    <source>
        <dbReference type="Proteomes" id="UP001151699"/>
    </source>
</evidence>
<comment type="caution">
    <text evidence="3">The sequence shown here is derived from an EMBL/GenBank/DDBJ whole genome shotgun (WGS) entry which is preliminary data.</text>
</comment>
<feature type="compositionally biased region" description="Acidic residues" evidence="1">
    <location>
        <begin position="181"/>
        <end position="192"/>
    </location>
</feature>
<feature type="compositionally biased region" description="Polar residues" evidence="1">
    <location>
        <begin position="496"/>
        <end position="515"/>
    </location>
</feature>
<feature type="compositionally biased region" description="Acidic residues" evidence="1">
    <location>
        <begin position="1323"/>
        <end position="1333"/>
    </location>
</feature>
<dbReference type="InterPro" id="IPR029341">
    <property type="entry name" value="FAM21/CAPZIP"/>
</dbReference>
<feature type="compositionally biased region" description="Basic and acidic residues" evidence="1">
    <location>
        <begin position="230"/>
        <end position="245"/>
    </location>
</feature>
<feature type="region of interest" description="Disordered" evidence="1">
    <location>
        <begin position="1209"/>
        <end position="1256"/>
    </location>
</feature>
<dbReference type="Proteomes" id="UP001151699">
    <property type="component" value="Chromosome B"/>
</dbReference>
<feature type="region of interest" description="Disordered" evidence="1">
    <location>
        <begin position="181"/>
        <end position="418"/>
    </location>
</feature>
<feature type="compositionally biased region" description="Acidic residues" evidence="1">
    <location>
        <begin position="1282"/>
        <end position="1291"/>
    </location>
</feature>
<feature type="compositionally biased region" description="Low complexity" evidence="1">
    <location>
        <begin position="718"/>
        <end position="728"/>
    </location>
</feature>
<feature type="compositionally biased region" description="Basic and acidic residues" evidence="1">
    <location>
        <begin position="1108"/>
        <end position="1118"/>
    </location>
</feature>
<proteinExistence type="predicted"/>
<evidence type="ECO:0000256" key="1">
    <source>
        <dbReference type="SAM" id="MobiDB-lite"/>
    </source>
</evidence>
<feature type="region of interest" description="Disordered" evidence="1">
    <location>
        <begin position="895"/>
        <end position="915"/>
    </location>
</feature>
<reference evidence="3" key="1">
    <citation type="submission" date="2022-07" db="EMBL/GenBank/DDBJ databases">
        <authorList>
            <person name="Trinca V."/>
            <person name="Uliana J.V.C."/>
            <person name="Torres T.T."/>
            <person name="Ward R.J."/>
            <person name="Monesi N."/>
        </authorList>
    </citation>
    <scope>NUCLEOTIDE SEQUENCE</scope>
    <source>
        <strain evidence="3">HSMRA1968</strain>
        <tissue evidence="3">Whole embryos</tissue>
    </source>
</reference>
<feature type="compositionally biased region" description="Basic and acidic residues" evidence="1">
    <location>
        <begin position="474"/>
        <end position="488"/>
    </location>
</feature>
<dbReference type="Pfam" id="PF15255">
    <property type="entry name" value="CAP-ZIP_m"/>
    <property type="match status" value="1"/>
</dbReference>
<feature type="region of interest" description="Disordered" evidence="1">
    <location>
        <begin position="796"/>
        <end position="836"/>
    </location>
</feature>
<keyword evidence="4" id="KW-1185">Reference proteome</keyword>
<feature type="compositionally biased region" description="Polar residues" evidence="1">
    <location>
        <begin position="268"/>
        <end position="299"/>
    </location>
</feature>
<feature type="compositionally biased region" description="Polar residues" evidence="1">
    <location>
        <begin position="587"/>
        <end position="603"/>
    </location>
</feature>
<dbReference type="EMBL" id="WJQU01000002">
    <property type="protein sequence ID" value="KAJ6641565.1"/>
    <property type="molecule type" value="Genomic_DNA"/>
</dbReference>
<sequence>MDNNWSIETIQQRAANNWSLEGDNQLLNLIKSISQNLEQRCVTSNNNLNRLMLDVDKTKIKLGNATTKLLDLNNSKFVEHTVADIDTFVPNSEKCSTVENDKAFIPLPKAVEEAVTNGLSMMDRCYEKMLLTLEDSDEDENEKEEKHVVCRPKNPYLDRPLPYLIGSKQWNDKWHIGLIESDEEVMSDEEKEEFSQSSSEDGDSLSISPETSNPATTSESDFVAPKTSINHREDLFHGLSDEAENKTPLLVSGNTERQERIKVLPTIVPSTQKEPETQSIMRSQLTEPSVPSSTEQPKQTIFARQKPEQKFLNLFDDEPPLLDAPLKNERKAPNLFLDSDDDDMFTQTSKPSSIFNNNITKGPSFQVSTPPMDNTPVERKSKSSSNGDMDNNNIPVMSKTETKPKPTPKSNDFGELFDDEPPDDFFDIIIGEKNGTVSNNKTEKSKVHTKTANLFGSDDDDDDDDFSRIIGTTRKTEPKTMVNEKETTSKIMPEKSNVSYSPFNSPYRSLQNTGPPKSYVSFLDDDTEKFDDFEEEIKSPPLPDIKKSSSNDSEVKPETSTRRSSSKIIYDDIAEAIPKDMPPPPTVTSSNHPSGSLKDNSISRPVIKPRPKIAHDNKTVSSESKDPSTETLSRDDLTRDETDQSLTFKKNLSLFSNPEIQAVEKEIKPKPNKLKTNFNINVAALLPGAKLPSQKQITIEKSDRIEEPQPEHTENVSEETITQSISSIRNTANNVEDSSGRLPCLGKDRAKIQVRRKPSTRSGRKNLLAKSLMEENQEVITSNETTDLVYNVNEPSEQVTDSTANETIPKTDVTDSDWFSSSSSHDEPPAMESQNVIGDDEEEDWLKNIDEKPPSPSKTNLYEDDDWLTAKVVSDDSKAKTSNVSHVMNFDWLTASNLPPEDINPPSHSIDDDHEHDDWLSSYVTKEKVSIVADLPNDDYDWLFSAEVQQSPKVVATTKDVEVEREIQKKKEVEKEQELEKKKKEKELEKEKKLEKELEKQKQKELEKEKELKRQKEKEKELDKQKEKELKRQKEKEKELDKQKEKELERRKEKEKELDKQKEKELQRQKDNELQKQLQKEKEKASEQEIEKENDDWFLKTTMVPATKSKEESDDWMKPTKTNPLKVAVSEAANDGVVESSDIFASNSRTRTNLFDDDEDQSYSKSDVVAEISGRSNTETKKFDHSKLFEDEDDVPQLPPVNIVKASEQEVTKQIQPKRESSIFNPKSLQSKLFDDDDEDDDFFSSISKPKPVANQIKSNKVDAVKTTKNVSIKTKEKSLFSDDENSDSDDLFGSSKSKNVQKKKPDTIGKMKVNKPMKTGLFDDENDDDDDIFSSKTHKQRVVQADTKKKASITKPVASIPASNDPLADLLK</sequence>
<feature type="region of interest" description="Disordered" evidence="1">
    <location>
        <begin position="452"/>
        <end position="652"/>
    </location>
</feature>
<feature type="compositionally biased region" description="Basic and acidic residues" evidence="1">
    <location>
        <begin position="969"/>
        <end position="1098"/>
    </location>
</feature>
<feature type="compositionally biased region" description="Basic and acidic residues" evidence="1">
    <location>
        <begin position="613"/>
        <end position="642"/>
    </location>
</feature>